<reference evidence="1 2" key="1">
    <citation type="submission" date="2018-11" db="EMBL/GenBank/DDBJ databases">
        <title>Species Designations Belie Phenotypic and Genotypic Heterogeneity in Oral Streptococci.</title>
        <authorList>
            <person name="Velsko I."/>
        </authorList>
    </citation>
    <scope>NUCLEOTIDE SEQUENCE [LARGE SCALE GENOMIC DNA]</scope>
    <source>
        <strain evidence="1 2">BCC10</strain>
    </source>
</reference>
<dbReference type="Proteomes" id="UP000281558">
    <property type="component" value="Unassembled WGS sequence"/>
</dbReference>
<organism evidence="1 2">
    <name type="scientific">Streptococcus oralis</name>
    <dbReference type="NCBI Taxonomy" id="1303"/>
    <lineage>
        <taxon>Bacteria</taxon>
        <taxon>Bacillati</taxon>
        <taxon>Bacillota</taxon>
        <taxon>Bacilli</taxon>
        <taxon>Lactobacillales</taxon>
        <taxon>Streptococcaceae</taxon>
        <taxon>Streptococcus</taxon>
    </lineage>
</organism>
<sequence>MKAICKTQCRNLTIGDRYGGLPKRFTRKSPRIISIRGFFHVVKVIEVKGKLKTSEKSCYMNSYEVFLVSIFLIKIDLDLDKGFGFA</sequence>
<name>A0A3R9KZV7_STROR</name>
<protein>
    <submittedName>
        <fullName evidence="1">Uncharacterized protein</fullName>
    </submittedName>
</protein>
<proteinExistence type="predicted"/>
<dbReference type="AlphaFoldDB" id="A0A3R9KZV7"/>
<evidence type="ECO:0000313" key="2">
    <source>
        <dbReference type="Proteomes" id="UP000281558"/>
    </source>
</evidence>
<comment type="caution">
    <text evidence="1">The sequence shown here is derived from an EMBL/GenBank/DDBJ whole genome shotgun (WGS) entry which is preliminary data.</text>
</comment>
<dbReference type="EMBL" id="RJPK01000005">
    <property type="protein sequence ID" value="RSJ69376.1"/>
    <property type="molecule type" value="Genomic_DNA"/>
</dbReference>
<gene>
    <name evidence="1" type="ORF">D8801_06965</name>
</gene>
<evidence type="ECO:0000313" key="1">
    <source>
        <dbReference type="EMBL" id="RSJ69376.1"/>
    </source>
</evidence>
<accession>A0A3R9KZV7</accession>